<accession>A0A1J7JX62</accession>
<organism evidence="1 2">
    <name type="scientific">Coniochaeta ligniaria NRRL 30616</name>
    <dbReference type="NCBI Taxonomy" id="1408157"/>
    <lineage>
        <taxon>Eukaryota</taxon>
        <taxon>Fungi</taxon>
        <taxon>Dikarya</taxon>
        <taxon>Ascomycota</taxon>
        <taxon>Pezizomycotina</taxon>
        <taxon>Sordariomycetes</taxon>
        <taxon>Sordariomycetidae</taxon>
        <taxon>Coniochaetales</taxon>
        <taxon>Coniochaetaceae</taxon>
        <taxon>Coniochaeta</taxon>
    </lineage>
</organism>
<proteinExistence type="predicted"/>
<dbReference type="InParanoid" id="A0A1J7JX62"/>
<evidence type="ECO:0000313" key="1">
    <source>
        <dbReference type="EMBL" id="OIW34664.1"/>
    </source>
</evidence>
<sequence>MLFVSHRFVLTQSPPPPPRVFSQLSANHHLFCFPSSLHGPMAAANMILPSGPLSTSQRTVIARICDFLAVCSIDRHERGPGQVCRETQWLHMSWHTSVATLNRPIVAALPTKTHPPTQAAGLESPHAEALAGLARTTACIYFRFSDHHLIVQPTQLGQSGFRRRGSLHLSRALSRACTPLESSQLLYRKRSPWHTN</sequence>
<gene>
    <name evidence="1" type="ORF">CONLIGDRAFT_15032</name>
</gene>
<evidence type="ECO:0000313" key="2">
    <source>
        <dbReference type="Proteomes" id="UP000182658"/>
    </source>
</evidence>
<dbReference type="Proteomes" id="UP000182658">
    <property type="component" value="Unassembled WGS sequence"/>
</dbReference>
<protein>
    <submittedName>
        <fullName evidence="1">Uncharacterized protein</fullName>
    </submittedName>
</protein>
<dbReference type="EMBL" id="KV875093">
    <property type="protein sequence ID" value="OIW34664.1"/>
    <property type="molecule type" value="Genomic_DNA"/>
</dbReference>
<dbReference type="AlphaFoldDB" id="A0A1J7JX62"/>
<keyword evidence="2" id="KW-1185">Reference proteome</keyword>
<reference evidence="1 2" key="1">
    <citation type="submission" date="2016-10" db="EMBL/GenBank/DDBJ databases">
        <title>Draft genome sequence of Coniochaeta ligniaria NRRL30616, a lignocellulolytic fungus for bioabatement of inhibitors in plant biomass hydrolysates.</title>
        <authorList>
            <consortium name="DOE Joint Genome Institute"/>
            <person name="Jimenez D.J."/>
            <person name="Hector R.E."/>
            <person name="Riley R."/>
            <person name="Sun H."/>
            <person name="Grigoriev I.V."/>
            <person name="Van Elsas J.D."/>
            <person name="Nichols N.N."/>
        </authorList>
    </citation>
    <scope>NUCLEOTIDE SEQUENCE [LARGE SCALE GENOMIC DNA]</scope>
    <source>
        <strain evidence="1 2">NRRL 30616</strain>
    </source>
</reference>
<name>A0A1J7JX62_9PEZI</name>